<dbReference type="InterPro" id="IPR011257">
    <property type="entry name" value="DNA_glycosylase"/>
</dbReference>
<dbReference type="Gene3D" id="1.10.1670.40">
    <property type="match status" value="1"/>
</dbReference>
<evidence type="ECO:0000256" key="3">
    <source>
        <dbReference type="ARBA" id="ARBA00012000"/>
    </source>
</evidence>
<dbReference type="PROSITE" id="PS00516">
    <property type="entry name" value="ALKYLBASE_DNA_GLYCOS"/>
    <property type="match status" value="1"/>
</dbReference>
<keyword evidence="5" id="KW-0234">DNA repair</keyword>
<evidence type="ECO:0000313" key="7">
    <source>
        <dbReference type="EMBL" id="GEO04581.1"/>
    </source>
</evidence>
<evidence type="ECO:0000259" key="6">
    <source>
        <dbReference type="SMART" id="SM00478"/>
    </source>
</evidence>
<dbReference type="FunFam" id="1.10.340.30:FF:000004">
    <property type="entry name" value="DNA-3-methyladenine glycosylase II"/>
    <property type="match status" value="1"/>
</dbReference>
<dbReference type="GO" id="GO:0006307">
    <property type="term" value="P:DNA alkylation repair"/>
    <property type="evidence" value="ECO:0007669"/>
    <property type="project" value="TreeGrafter"/>
</dbReference>
<name>A0A512AXY8_9BACT</name>
<comment type="catalytic activity">
    <reaction evidence="1">
        <text>Hydrolysis of alkylated DNA, releasing 3-methyladenine, 3-methylguanine, 7-methylguanine and 7-methyladenine.</text>
        <dbReference type="EC" id="3.2.2.21"/>
    </reaction>
</comment>
<sequence length="206" mass="23044">MGISAAPELPWEAVLLKDKVLANIVRNSPGIEQLPHEDIYLSLLSSIISQQLSTKVARVIKSRFLALFPENYPDPALVLAQPDGVLRSVGLSFQKLGYIRNVAAFAQAGNLQFPIISTLDDEALIKHLTQIKGVGRWTAEMILMFTLVRPDVFPVDDLGIQNAMKKHYNLSQTGKTLQTEMIKIAEAWRPYRTLASRYLWQSLDNG</sequence>
<evidence type="ECO:0000256" key="2">
    <source>
        <dbReference type="ARBA" id="ARBA00010817"/>
    </source>
</evidence>
<comment type="similarity">
    <text evidence="2">Belongs to the alkylbase DNA glycosidase AlkA family.</text>
</comment>
<evidence type="ECO:0000313" key="8">
    <source>
        <dbReference type="Proteomes" id="UP000321532"/>
    </source>
</evidence>
<dbReference type="InterPro" id="IPR051912">
    <property type="entry name" value="Alkylbase_DNA_Glycosylase/TA"/>
</dbReference>
<dbReference type="InterPro" id="IPR000035">
    <property type="entry name" value="Alkylbase_DNA_glycsylse_CS"/>
</dbReference>
<dbReference type="GO" id="GO:0008725">
    <property type="term" value="F:DNA-3-methyladenine glycosylase activity"/>
    <property type="evidence" value="ECO:0007669"/>
    <property type="project" value="TreeGrafter"/>
</dbReference>
<accession>A0A512AXY8</accession>
<reference evidence="7 8" key="1">
    <citation type="submission" date="2019-07" db="EMBL/GenBank/DDBJ databases">
        <title>Whole genome shotgun sequence of Adhaeribacter aerolatus NBRC 106133.</title>
        <authorList>
            <person name="Hosoyama A."/>
            <person name="Uohara A."/>
            <person name="Ohji S."/>
            <person name="Ichikawa N."/>
        </authorList>
    </citation>
    <scope>NUCLEOTIDE SEQUENCE [LARGE SCALE GENOMIC DNA]</scope>
    <source>
        <strain evidence="7 8">NBRC 106133</strain>
    </source>
</reference>
<dbReference type="GO" id="GO:0032993">
    <property type="term" value="C:protein-DNA complex"/>
    <property type="evidence" value="ECO:0007669"/>
    <property type="project" value="TreeGrafter"/>
</dbReference>
<dbReference type="GO" id="GO:0043916">
    <property type="term" value="F:DNA-7-methylguanine glycosylase activity"/>
    <property type="evidence" value="ECO:0007669"/>
    <property type="project" value="TreeGrafter"/>
</dbReference>
<dbReference type="AlphaFoldDB" id="A0A512AXY8"/>
<proteinExistence type="inferred from homology"/>
<evidence type="ECO:0000256" key="1">
    <source>
        <dbReference type="ARBA" id="ARBA00000086"/>
    </source>
</evidence>
<dbReference type="Gene3D" id="1.10.340.30">
    <property type="entry name" value="Hypothetical protein, domain 2"/>
    <property type="match status" value="1"/>
</dbReference>
<dbReference type="RefSeq" id="WP_146897849.1">
    <property type="nucleotide sequence ID" value="NZ_BJYS01000016.1"/>
</dbReference>
<evidence type="ECO:0000256" key="4">
    <source>
        <dbReference type="ARBA" id="ARBA00022763"/>
    </source>
</evidence>
<comment type="caution">
    <text evidence="7">The sequence shown here is derived from an EMBL/GenBank/DDBJ whole genome shotgun (WGS) entry which is preliminary data.</text>
</comment>
<dbReference type="InterPro" id="IPR003265">
    <property type="entry name" value="HhH-GPD_domain"/>
</dbReference>
<dbReference type="OrthoDB" id="9785929at2"/>
<keyword evidence="8" id="KW-1185">Reference proteome</keyword>
<protein>
    <recommendedName>
        <fullName evidence="3">DNA-3-methyladenine glycosylase II</fullName>
        <ecNumber evidence="3">3.2.2.21</ecNumber>
    </recommendedName>
</protein>
<dbReference type="GO" id="GO:0005737">
    <property type="term" value="C:cytoplasm"/>
    <property type="evidence" value="ECO:0007669"/>
    <property type="project" value="TreeGrafter"/>
</dbReference>
<dbReference type="Proteomes" id="UP000321532">
    <property type="component" value="Unassembled WGS sequence"/>
</dbReference>
<evidence type="ECO:0000256" key="5">
    <source>
        <dbReference type="ARBA" id="ARBA00023204"/>
    </source>
</evidence>
<dbReference type="EC" id="3.2.2.21" evidence="3"/>
<dbReference type="EMBL" id="BJYS01000016">
    <property type="protein sequence ID" value="GEO04581.1"/>
    <property type="molecule type" value="Genomic_DNA"/>
</dbReference>
<dbReference type="SMART" id="SM00478">
    <property type="entry name" value="ENDO3c"/>
    <property type="match status" value="1"/>
</dbReference>
<keyword evidence="4" id="KW-0227">DNA damage</keyword>
<dbReference type="PANTHER" id="PTHR43003">
    <property type="entry name" value="DNA-3-METHYLADENINE GLYCOSYLASE"/>
    <property type="match status" value="1"/>
</dbReference>
<dbReference type="SUPFAM" id="SSF48150">
    <property type="entry name" value="DNA-glycosylase"/>
    <property type="match status" value="1"/>
</dbReference>
<organism evidence="7 8">
    <name type="scientific">Adhaeribacter aerolatus</name>
    <dbReference type="NCBI Taxonomy" id="670289"/>
    <lineage>
        <taxon>Bacteria</taxon>
        <taxon>Pseudomonadati</taxon>
        <taxon>Bacteroidota</taxon>
        <taxon>Cytophagia</taxon>
        <taxon>Cytophagales</taxon>
        <taxon>Hymenobacteraceae</taxon>
        <taxon>Adhaeribacter</taxon>
    </lineage>
</organism>
<feature type="domain" description="HhH-GPD" evidence="6">
    <location>
        <begin position="48"/>
        <end position="204"/>
    </location>
</feature>
<dbReference type="GO" id="GO:0006285">
    <property type="term" value="P:base-excision repair, AP site formation"/>
    <property type="evidence" value="ECO:0007669"/>
    <property type="project" value="TreeGrafter"/>
</dbReference>
<dbReference type="PANTHER" id="PTHR43003:SF5">
    <property type="entry name" value="DNA-3-METHYLADENINE GLYCOSYLASE"/>
    <property type="match status" value="1"/>
</dbReference>
<dbReference type="CDD" id="cd00056">
    <property type="entry name" value="ENDO3c"/>
    <property type="match status" value="1"/>
</dbReference>
<dbReference type="Pfam" id="PF00730">
    <property type="entry name" value="HhH-GPD"/>
    <property type="match status" value="1"/>
</dbReference>
<dbReference type="GO" id="GO:0032131">
    <property type="term" value="F:alkylated DNA binding"/>
    <property type="evidence" value="ECO:0007669"/>
    <property type="project" value="TreeGrafter"/>
</dbReference>
<gene>
    <name evidence="7" type="ORF">AAE02nite_22450</name>
</gene>